<feature type="compositionally biased region" description="Low complexity" evidence="1">
    <location>
        <begin position="743"/>
        <end position="760"/>
    </location>
</feature>
<organism evidence="2 3">
    <name type="scientific">Penicillium hetheringtonii</name>
    <dbReference type="NCBI Taxonomy" id="911720"/>
    <lineage>
        <taxon>Eukaryota</taxon>
        <taxon>Fungi</taxon>
        <taxon>Dikarya</taxon>
        <taxon>Ascomycota</taxon>
        <taxon>Pezizomycotina</taxon>
        <taxon>Eurotiomycetes</taxon>
        <taxon>Eurotiomycetidae</taxon>
        <taxon>Eurotiales</taxon>
        <taxon>Aspergillaceae</taxon>
        <taxon>Penicillium</taxon>
    </lineage>
</organism>
<evidence type="ECO:0000256" key="1">
    <source>
        <dbReference type="SAM" id="MobiDB-lite"/>
    </source>
</evidence>
<feature type="region of interest" description="Disordered" evidence="1">
    <location>
        <begin position="631"/>
        <end position="783"/>
    </location>
</feature>
<feature type="compositionally biased region" description="Pro residues" evidence="1">
    <location>
        <begin position="730"/>
        <end position="740"/>
    </location>
</feature>
<accession>A0AAD6DVE4</accession>
<keyword evidence="3" id="KW-1185">Reference proteome</keyword>
<feature type="compositionally biased region" description="Basic residues" evidence="1">
    <location>
        <begin position="11"/>
        <end position="22"/>
    </location>
</feature>
<dbReference type="AlphaFoldDB" id="A0AAD6DVE4"/>
<feature type="compositionally biased region" description="Low complexity" evidence="1">
    <location>
        <begin position="123"/>
        <end position="140"/>
    </location>
</feature>
<feature type="region of interest" description="Disordered" evidence="1">
    <location>
        <begin position="499"/>
        <end position="518"/>
    </location>
</feature>
<evidence type="ECO:0000313" key="2">
    <source>
        <dbReference type="EMBL" id="KAJ5595754.1"/>
    </source>
</evidence>
<feature type="compositionally biased region" description="Low complexity" evidence="1">
    <location>
        <begin position="690"/>
        <end position="699"/>
    </location>
</feature>
<feature type="compositionally biased region" description="Pro residues" evidence="1">
    <location>
        <begin position="773"/>
        <end position="783"/>
    </location>
</feature>
<reference evidence="2 3" key="1">
    <citation type="journal article" date="2023" name="IMA Fungus">
        <title>Comparative genomic study of the Penicillium genus elucidates a diverse pangenome and 15 lateral gene transfer events.</title>
        <authorList>
            <person name="Petersen C."/>
            <person name="Sorensen T."/>
            <person name="Nielsen M.R."/>
            <person name="Sondergaard T.E."/>
            <person name="Sorensen J.L."/>
            <person name="Fitzpatrick D.A."/>
            <person name="Frisvad J.C."/>
            <person name="Nielsen K.L."/>
        </authorList>
    </citation>
    <scope>NUCLEOTIDE SEQUENCE [LARGE SCALE GENOMIC DNA]</scope>
    <source>
        <strain evidence="2 3">IBT 29057</strain>
    </source>
</reference>
<feature type="compositionally biased region" description="Acidic residues" evidence="1">
    <location>
        <begin position="503"/>
        <end position="518"/>
    </location>
</feature>
<feature type="compositionally biased region" description="Polar residues" evidence="1">
    <location>
        <begin position="303"/>
        <end position="315"/>
    </location>
</feature>
<evidence type="ECO:0000313" key="3">
    <source>
        <dbReference type="Proteomes" id="UP001216150"/>
    </source>
</evidence>
<name>A0AAD6DVE4_9EURO</name>
<feature type="compositionally biased region" description="Basic and acidic residues" evidence="1">
    <location>
        <begin position="260"/>
        <end position="285"/>
    </location>
</feature>
<feature type="compositionally biased region" description="Basic and acidic residues" evidence="1">
    <location>
        <begin position="142"/>
        <end position="168"/>
    </location>
</feature>
<feature type="compositionally biased region" description="Low complexity" evidence="1">
    <location>
        <begin position="35"/>
        <end position="46"/>
    </location>
</feature>
<sequence>MVAPTPSPRARGGRSRGGRARGGRWANHWANRGASTSRSTRVSSPVNYGEHDEDEDEESEVEEPPSRIITLKFPPHILRNALLGSHDDIEASTALSSTPTTGSQNPETPNRRRSKRSMAVPESSRTTRQSARQSGRQSSRLKAGDSFDHDTPSKMDESDASDHEEEYHQNTTAPQKEELEESFEPQSRIKLASTPDNLHDASTRQSPEKDPRPTEVQTEEIEMGDSTHPASAPTYSQGLDSPKLQLSAVSSPRPSRKRKSTDMKDESADVESRAASEPATKKPKLEDDEPADTLANGIELDSQPVTSPDENSTPRLSLPPMRPIAEAAVVVVAIGVAVVAEAEDEEVVVELLDQFDRLWYERVDEDEGGPAQPQPRRDAAANELKMRSGTAIAGDKVGQAQQIALSVLADYSMGKLARDKNAHKECPEFAQVQRELAEYERKALTRFRDDYDLKVEAENKVYAGEVHLIETRANESLGNIQDEMFHAARGKYMELVSGRRAAEDDEHTETDGSDPDAEEPIYLFRIGKAGMREVERGFFAEAVREPDGAAAYDRGRGTWDDFVKKVRLGEDLNPQMQALDSTLDPEVQDHVARALSSLLQAAQVSDDERTFDGTADFTTPKALSMLADTALSEQMPPQSHLPRMDPAMSPASRHIPTSTVGPPQPPPNLGHSHGHGPTDPRSFILPRPTPTQQPRRLLPARGQLGLPDPFAMSGPPQLPPPPGSNFQRLPPLPNYFPPGGPAGAAPPAAPAAQAPGSAPGQMYFHSPHHSPHGGPPPPASRRY</sequence>
<feature type="region of interest" description="Disordered" evidence="1">
    <location>
        <begin position="89"/>
        <end position="319"/>
    </location>
</feature>
<feature type="compositionally biased region" description="Basic and acidic residues" evidence="1">
    <location>
        <begin position="197"/>
        <end position="213"/>
    </location>
</feature>
<feature type="region of interest" description="Disordered" evidence="1">
    <location>
        <begin position="1"/>
        <end position="73"/>
    </location>
</feature>
<dbReference type="Proteomes" id="UP001216150">
    <property type="component" value="Unassembled WGS sequence"/>
</dbReference>
<protein>
    <submittedName>
        <fullName evidence="2">Uncharacterized protein</fullName>
    </submittedName>
</protein>
<feature type="compositionally biased region" description="Acidic residues" evidence="1">
    <location>
        <begin position="51"/>
        <end position="63"/>
    </location>
</feature>
<dbReference type="EMBL" id="JAQJAC010000002">
    <property type="protein sequence ID" value="KAJ5595754.1"/>
    <property type="molecule type" value="Genomic_DNA"/>
</dbReference>
<comment type="caution">
    <text evidence="2">The sequence shown here is derived from an EMBL/GenBank/DDBJ whole genome shotgun (WGS) entry which is preliminary data.</text>
</comment>
<gene>
    <name evidence="2" type="ORF">N7450_002212</name>
</gene>
<feature type="compositionally biased region" description="Polar residues" evidence="1">
    <location>
        <begin position="93"/>
        <end position="108"/>
    </location>
</feature>
<proteinExistence type="predicted"/>